<keyword evidence="2 7" id="KW-0645">Protease</keyword>
<dbReference type="InterPro" id="IPR003653">
    <property type="entry name" value="Peptidase_C48_C"/>
</dbReference>
<proteinExistence type="inferred from homology"/>
<name>W7TT36_9STRA</name>
<evidence type="ECO:0000259" key="6">
    <source>
        <dbReference type="PROSITE" id="PS50600"/>
    </source>
</evidence>
<evidence type="ECO:0000313" key="7">
    <source>
        <dbReference type="EMBL" id="EWM30380.1"/>
    </source>
</evidence>
<dbReference type="GO" id="GO:0019784">
    <property type="term" value="F:deNEDDylase activity"/>
    <property type="evidence" value="ECO:0007669"/>
    <property type="project" value="InterPro"/>
</dbReference>
<dbReference type="GO" id="GO:0000338">
    <property type="term" value="P:protein deneddylation"/>
    <property type="evidence" value="ECO:0007669"/>
    <property type="project" value="TreeGrafter"/>
</dbReference>
<evidence type="ECO:0000256" key="3">
    <source>
        <dbReference type="ARBA" id="ARBA00022801"/>
    </source>
</evidence>
<evidence type="ECO:0000256" key="5">
    <source>
        <dbReference type="SAM" id="MobiDB-lite"/>
    </source>
</evidence>
<dbReference type="GO" id="GO:0008234">
    <property type="term" value="F:cysteine-type peptidase activity"/>
    <property type="evidence" value="ECO:0007669"/>
    <property type="project" value="UniProtKB-KW"/>
</dbReference>
<keyword evidence="3" id="KW-0378">Hydrolase</keyword>
<sequence>MSAEEVLFYYQDEAQMTRGDLHLFKAPAWLNDRCINFYFRVLEHEEFAGRPDLLFLDPVVVSCMLIQCTDEEDLKELAGGLRLDTRSIVFIPINDAEEFFSGCTHWSLLVFCTGGKGEGKSGSFFHFDSSCGRNESAAMKTAAQFWRMFTILEGRDVIAGRQCPRVDAINDCPQQENGYDCGMYLLGMTKYVAHLFVTQGSGVATRRGSVAKEGENDEGSGTCSVAGGKGSRLDTTGLGAHVSSDAMGELRRRIAQKIEQLAGRVSP</sequence>
<dbReference type="Pfam" id="PF02902">
    <property type="entry name" value="Peptidase_C48"/>
    <property type="match status" value="1"/>
</dbReference>
<dbReference type="PANTHER" id="PTHR46468">
    <property type="entry name" value="SENTRIN-SPECIFIC PROTEASE 8"/>
    <property type="match status" value="1"/>
</dbReference>
<dbReference type="AlphaFoldDB" id="W7TT36"/>
<protein>
    <submittedName>
        <fullName evidence="7">Sentrin-specific protease 8</fullName>
    </submittedName>
</protein>
<keyword evidence="4" id="KW-0788">Thiol protease</keyword>
<dbReference type="OrthoDB" id="5065855at2759"/>
<dbReference type="PROSITE" id="PS50600">
    <property type="entry name" value="ULP_PROTEASE"/>
    <property type="match status" value="1"/>
</dbReference>
<gene>
    <name evidence="7" type="ORF">Naga_100026g28</name>
</gene>
<dbReference type="GO" id="GO:0006508">
    <property type="term" value="P:proteolysis"/>
    <property type="evidence" value="ECO:0007669"/>
    <property type="project" value="UniProtKB-KW"/>
</dbReference>
<accession>W7TT36</accession>
<evidence type="ECO:0000256" key="1">
    <source>
        <dbReference type="ARBA" id="ARBA00005234"/>
    </source>
</evidence>
<organism evidence="7 8">
    <name type="scientific">Nannochloropsis gaditana</name>
    <dbReference type="NCBI Taxonomy" id="72520"/>
    <lineage>
        <taxon>Eukaryota</taxon>
        <taxon>Sar</taxon>
        <taxon>Stramenopiles</taxon>
        <taxon>Ochrophyta</taxon>
        <taxon>Eustigmatophyceae</taxon>
        <taxon>Eustigmatales</taxon>
        <taxon>Monodopsidaceae</taxon>
        <taxon>Nannochloropsis</taxon>
    </lineage>
</organism>
<evidence type="ECO:0000313" key="8">
    <source>
        <dbReference type="Proteomes" id="UP000019335"/>
    </source>
</evidence>
<evidence type="ECO:0000256" key="2">
    <source>
        <dbReference type="ARBA" id="ARBA00022670"/>
    </source>
</evidence>
<dbReference type="InterPro" id="IPR038765">
    <property type="entry name" value="Papain-like_cys_pep_sf"/>
</dbReference>
<dbReference type="Proteomes" id="UP000019335">
    <property type="component" value="Chromosome 1"/>
</dbReference>
<comment type="similarity">
    <text evidence="1">Belongs to the peptidase C48 family.</text>
</comment>
<feature type="domain" description="Ubiquitin-like protease family profile" evidence="6">
    <location>
        <begin position="14"/>
        <end position="192"/>
    </location>
</feature>
<keyword evidence="8" id="KW-1185">Reference proteome</keyword>
<dbReference type="PANTHER" id="PTHR46468:SF1">
    <property type="entry name" value="SENTRIN-SPECIFIC PROTEASE 8"/>
    <property type="match status" value="1"/>
</dbReference>
<comment type="caution">
    <text evidence="7">The sequence shown here is derived from an EMBL/GenBank/DDBJ whole genome shotgun (WGS) entry which is preliminary data.</text>
</comment>
<dbReference type="InterPro" id="IPR044613">
    <property type="entry name" value="Nep1/2-like"/>
</dbReference>
<dbReference type="Gene3D" id="3.40.395.10">
    <property type="entry name" value="Adenoviral Proteinase, Chain A"/>
    <property type="match status" value="1"/>
</dbReference>
<feature type="region of interest" description="Disordered" evidence="5">
    <location>
        <begin position="206"/>
        <end position="228"/>
    </location>
</feature>
<reference evidence="7 8" key="1">
    <citation type="journal article" date="2014" name="Mol. Plant">
        <title>Chromosome Scale Genome Assembly and Transcriptome Profiling of Nannochloropsis gaditana in Nitrogen Depletion.</title>
        <authorList>
            <person name="Corteggiani Carpinelli E."/>
            <person name="Telatin A."/>
            <person name="Vitulo N."/>
            <person name="Forcato C."/>
            <person name="D'Angelo M."/>
            <person name="Schiavon R."/>
            <person name="Vezzi A."/>
            <person name="Giacometti G.M."/>
            <person name="Morosinotto T."/>
            <person name="Valle G."/>
        </authorList>
    </citation>
    <scope>NUCLEOTIDE SEQUENCE [LARGE SCALE GENOMIC DNA]</scope>
    <source>
        <strain evidence="7 8">B-31</strain>
    </source>
</reference>
<dbReference type="EMBL" id="AZIL01000037">
    <property type="protein sequence ID" value="EWM30380.1"/>
    <property type="molecule type" value="Genomic_DNA"/>
</dbReference>
<dbReference type="SUPFAM" id="SSF54001">
    <property type="entry name" value="Cysteine proteinases"/>
    <property type="match status" value="1"/>
</dbReference>
<evidence type="ECO:0000256" key="4">
    <source>
        <dbReference type="ARBA" id="ARBA00022807"/>
    </source>
</evidence>